<evidence type="ECO:0000256" key="2">
    <source>
        <dbReference type="ARBA" id="ARBA00004613"/>
    </source>
</evidence>
<dbReference type="Pfam" id="PF06429">
    <property type="entry name" value="Flg_bbr_C"/>
    <property type="match status" value="1"/>
</dbReference>
<name>A0ABQ1G1Z7_9GAMM</name>
<gene>
    <name evidence="7 12" type="primary">flgK</name>
    <name evidence="12" type="ORF">GCM10011328_06500</name>
</gene>
<evidence type="ECO:0000259" key="11">
    <source>
        <dbReference type="Pfam" id="PF22638"/>
    </source>
</evidence>
<dbReference type="InterPro" id="IPR053927">
    <property type="entry name" value="FlgK_helical"/>
</dbReference>
<keyword evidence="6 7" id="KW-0975">Bacterial flagellum</keyword>
<dbReference type="SUPFAM" id="SSF64518">
    <property type="entry name" value="Phase 1 flagellin"/>
    <property type="match status" value="1"/>
</dbReference>
<reference evidence="13" key="1">
    <citation type="journal article" date="2019" name="Int. J. Syst. Evol. Microbiol.">
        <title>The Global Catalogue of Microorganisms (GCM) 10K type strain sequencing project: providing services to taxonomists for standard genome sequencing and annotation.</title>
        <authorList>
            <consortium name="The Broad Institute Genomics Platform"/>
            <consortium name="The Broad Institute Genome Sequencing Center for Infectious Disease"/>
            <person name="Wu L."/>
            <person name="Ma J."/>
        </authorList>
    </citation>
    <scope>NUCLEOTIDE SEQUENCE [LARGE SCALE GENOMIC DNA]</scope>
    <source>
        <strain evidence="13">CGMCC 1.12806</strain>
    </source>
</reference>
<keyword evidence="5 7" id="KW-0964">Secreted</keyword>
<feature type="domain" description="Flagellar basal body rod protein N-terminal" evidence="8">
    <location>
        <begin position="6"/>
        <end position="35"/>
    </location>
</feature>
<evidence type="ECO:0000313" key="12">
    <source>
        <dbReference type="EMBL" id="GGA34475.1"/>
    </source>
</evidence>
<dbReference type="Proteomes" id="UP000627464">
    <property type="component" value="Unassembled WGS sequence"/>
</dbReference>
<dbReference type="PROSITE" id="PS00588">
    <property type="entry name" value="FLAGELLA_BB_ROD"/>
    <property type="match status" value="1"/>
</dbReference>
<protein>
    <recommendedName>
        <fullName evidence="4 7">Flagellar hook-associated protein 1</fullName>
        <shortName evidence="7">HAP1</shortName>
    </recommendedName>
</protein>
<evidence type="ECO:0000256" key="7">
    <source>
        <dbReference type="RuleBase" id="RU362065"/>
    </source>
</evidence>
<dbReference type="InterPro" id="IPR001444">
    <property type="entry name" value="Flag_bb_rod_N"/>
</dbReference>
<feature type="domain" description="Flagellar basal-body/hook protein C-terminal" evidence="9">
    <location>
        <begin position="514"/>
        <end position="554"/>
    </location>
</feature>
<evidence type="ECO:0000259" key="9">
    <source>
        <dbReference type="Pfam" id="PF06429"/>
    </source>
</evidence>
<evidence type="ECO:0000256" key="1">
    <source>
        <dbReference type="ARBA" id="ARBA00004365"/>
    </source>
</evidence>
<feature type="domain" description="Flagellar hook-associated protein 1 D2-like" evidence="10">
    <location>
        <begin position="336"/>
        <end position="419"/>
    </location>
</feature>
<sequence>MSNSLINTAMSGLNAAQAALSTVSNNIANVSVAGYNRQTAIIAQSNGTSTAAGYIGNGVNVSSVNREYNAFIVNQLMSASTVNSALTTQSSQAGQIDNLLSDTTTSLATTMQKFFTGLQTLTSNSGDSAARQAVLGQAQGMTAQFNSSAKYLADMSSGVNQQITDNVNQVNNFAAQIAKLNTQITTTRGSTGQEPNALLDQRDQMVSQLNDIVGVTVTQQDGDAYNVSFANGVPLVQGSNTRTIVAIASSADTSKLTVGVTQPDGTVSEIAESRITTGALGGVLQFRKDNLEPAINQLGQLALSLGDSFNTVNKGGFDMNSEAGGDFFSFNQPATVSNTKNTGSAVLSTTFSDVSAVKASDYVVSYDGTAWSATRSSDGTKITPTAGTDASGNPTLAFDGLEVSVTGTANAKDSFTVKTVSGVAGSLNLAITDSSKIAAASELDPTTGLAGASDNRNAQKLLDLQNAKLVEGKSTLSGAYASLVSNVGNQVSTLKTNNTAQTNIVTQLSAQQQSISGVNTDEEYGDLQRYQQYYLANAQVIQTASTIFDAIINIR</sequence>
<dbReference type="NCBIfam" id="TIGR02492">
    <property type="entry name" value="flgK_ends"/>
    <property type="match status" value="1"/>
</dbReference>
<dbReference type="Pfam" id="PF21158">
    <property type="entry name" value="flgK_1st_1"/>
    <property type="match status" value="1"/>
</dbReference>
<dbReference type="Pfam" id="PF00460">
    <property type="entry name" value="Flg_bb_rod"/>
    <property type="match status" value="1"/>
</dbReference>
<feature type="domain" description="Flagellar hook-associated protein FlgK helical" evidence="11">
    <location>
        <begin position="94"/>
        <end position="328"/>
    </location>
</feature>
<keyword evidence="12" id="KW-0969">Cilium</keyword>
<dbReference type="InterPro" id="IPR010930">
    <property type="entry name" value="Flg_bb/hook_C_dom"/>
</dbReference>
<comment type="similarity">
    <text evidence="3 7">Belongs to the flagella basal body rod proteins family.</text>
</comment>
<proteinExistence type="inferred from homology"/>
<evidence type="ECO:0000259" key="10">
    <source>
        <dbReference type="Pfam" id="PF21158"/>
    </source>
</evidence>
<organism evidence="12 13">
    <name type="scientific">Hafnia psychrotolerans</name>
    <dbReference type="NCBI Taxonomy" id="1477018"/>
    <lineage>
        <taxon>Bacteria</taxon>
        <taxon>Pseudomonadati</taxon>
        <taxon>Pseudomonadota</taxon>
        <taxon>Gammaproteobacteria</taxon>
        <taxon>Enterobacterales</taxon>
        <taxon>Hafniaceae</taxon>
        <taxon>Hafnia</taxon>
    </lineage>
</organism>
<dbReference type="PANTHER" id="PTHR30033">
    <property type="entry name" value="FLAGELLAR HOOK-ASSOCIATED PROTEIN 1"/>
    <property type="match status" value="1"/>
</dbReference>
<comment type="subcellular location">
    <subcellularLocation>
        <location evidence="1 7">Bacterial flagellum</location>
    </subcellularLocation>
    <subcellularLocation>
        <location evidence="2 7">Secreted</location>
    </subcellularLocation>
</comment>
<evidence type="ECO:0000256" key="6">
    <source>
        <dbReference type="ARBA" id="ARBA00023143"/>
    </source>
</evidence>
<keyword evidence="12" id="KW-0966">Cell projection</keyword>
<dbReference type="PANTHER" id="PTHR30033:SF1">
    <property type="entry name" value="FLAGELLAR HOOK-ASSOCIATED PROTEIN 1"/>
    <property type="match status" value="1"/>
</dbReference>
<dbReference type="InterPro" id="IPR049119">
    <property type="entry name" value="FlgK_D2-like"/>
</dbReference>
<evidence type="ECO:0000256" key="3">
    <source>
        <dbReference type="ARBA" id="ARBA00009677"/>
    </source>
</evidence>
<keyword evidence="13" id="KW-1185">Reference proteome</keyword>
<dbReference type="InterPro" id="IPR002371">
    <property type="entry name" value="FlgK"/>
</dbReference>
<dbReference type="InterPro" id="IPR019776">
    <property type="entry name" value="Flagellar_basal_body_rod_CS"/>
</dbReference>
<evidence type="ECO:0000256" key="4">
    <source>
        <dbReference type="ARBA" id="ARBA00016244"/>
    </source>
</evidence>
<evidence type="ECO:0000256" key="5">
    <source>
        <dbReference type="ARBA" id="ARBA00022525"/>
    </source>
</evidence>
<evidence type="ECO:0000313" key="13">
    <source>
        <dbReference type="Proteomes" id="UP000627464"/>
    </source>
</evidence>
<dbReference type="RefSeq" id="WP_188470430.1">
    <property type="nucleotide sequence ID" value="NZ_BMFZ01000002.1"/>
</dbReference>
<dbReference type="Pfam" id="PF22638">
    <property type="entry name" value="FlgK_D1"/>
    <property type="match status" value="1"/>
</dbReference>
<comment type="caution">
    <text evidence="12">The sequence shown here is derived from an EMBL/GenBank/DDBJ whole genome shotgun (WGS) entry which is preliminary data.</text>
</comment>
<dbReference type="PRINTS" id="PR01005">
    <property type="entry name" value="FLGHOOKAP1"/>
</dbReference>
<accession>A0ABQ1G1Z7</accession>
<dbReference type="EMBL" id="BMFZ01000002">
    <property type="protein sequence ID" value="GGA34475.1"/>
    <property type="molecule type" value="Genomic_DNA"/>
</dbReference>
<keyword evidence="12" id="KW-0282">Flagellum</keyword>
<evidence type="ECO:0000259" key="8">
    <source>
        <dbReference type="Pfam" id="PF00460"/>
    </source>
</evidence>